<accession>A0A382HLW7</accession>
<gene>
    <name evidence="1" type="ORF">METZ01_LOCUS240517</name>
</gene>
<dbReference type="AlphaFoldDB" id="A0A382HLW7"/>
<name>A0A382HLW7_9ZZZZ</name>
<organism evidence="1">
    <name type="scientific">marine metagenome</name>
    <dbReference type="NCBI Taxonomy" id="408172"/>
    <lineage>
        <taxon>unclassified sequences</taxon>
        <taxon>metagenomes</taxon>
        <taxon>ecological metagenomes</taxon>
    </lineage>
</organism>
<evidence type="ECO:0008006" key="2">
    <source>
        <dbReference type="Google" id="ProtNLM"/>
    </source>
</evidence>
<dbReference type="EMBL" id="UINC01061755">
    <property type="protein sequence ID" value="SVB87663.1"/>
    <property type="molecule type" value="Genomic_DNA"/>
</dbReference>
<protein>
    <recommendedName>
        <fullName evidence="2">Bacteriophage Mu GpT domain-containing protein</fullName>
    </recommendedName>
</protein>
<evidence type="ECO:0000313" key="1">
    <source>
        <dbReference type="EMBL" id="SVB87663.1"/>
    </source>
</evidence>
<sequence>MAITRAQLVKELLPGLNALFGLEYDRYDKESEAIFETESSDRAFEEEVMLTGFDTAPVKSEGAGVAFDQAQEAFTSRYTHETVALAFSITEEAVEDNLYDRLSARYTRALARSMANTKQIKGASVLNRAFNSSYPGGDTKELCATDHPTVGGANLRNELSTSADLSETSLEQALIDIAAFTDERGLKVALQGTKLIIPKELQFVSDRILESPGRVSTADNDINAIRNMGLVPEGYTVNHYLTDTDAWFIKTDCPNGFKMFDRSPIRTSMEADFDTGNVRYKARERYSFGWSDPRCVFGSPGA</sequence>
<proteinExistence type="predicted"/>
<dbReference type="Pfam" id="PF25209">
    <property type="entry name" value="Phage_capsid_4"/>
    <property type="match status" value="1"/>
</dbReference>
<reference evidence="1" key="1">
    <citation type="submission" date="2018-05" db="EMBL/GenBank/DDBJ databases">
        <authorList>
            <person name="Lanie J.A."/>
            <person name="Ng W.-L."/>
            <person name="Kazmierczak K.M."/>
            <person name="Andrzejewski T.M."/>
            <person name="Davidsen T.M."/>
            <person name="Wayne K.J."/>
            <person name="Tettelin H."/>
            <person name="Glass J.I."/>
            <person name="Rusch D."/>
            <person name="Podicherti R."/>
            <person name="Tsui H.-C.T."/>
            <person name="Winkler M.E."/>
        </authorList>
    </citation>
    <scope>NUCLEOTIDE SEQUENCE</scope>
</reference>